<dbReference type="InterPro" id="IPR039223">
    <property type="entry name" value="AATF/Bfr2"/>
</dbReference>
<reference evidence="5 6" key="1">
    <citation type="submission" date="2015-04" db="EMBL/GenBank/DDBJ databases">
        <authorList>
            <person name="Syromyatnikov M.Y."/>
            <person name="Popov V.N."/>
        </authorList>
    </citation>
    <scope>NUCLEOTIDE SEQUENCE [LARGE SCALE GENOMIC DNA]</scope>
</reference>
<proteinExistence type="inferred from homology"/>
<dbReference type="OrthoDB" id="5783963at2759"/>
<organism evidence="5 6">
    <name type="scientific">Clunio marinus</name>
    <dbReference type="NCBI Taxonomy" id="568069"/>
    <lineage>
        <taxon>Eukaryota</taxon>
        <taxon>Metazoa</taxon>
        <taxon>Ecdysozoa</taxon>
        <taxon>Arthropoda</taxon>
        <taxon>Hexapoda</taxon>
        <taxon>Insecta</taxon>
        <taxon>Pterygota</taxon>
        <taxon>Neoptera</taxon>
        <taxon>Endopterygota</taxon>
        <taxon>Diptera</taxon>
        <taxon>Nematocera</taxon>
        <taxon>Chironomoidea</taxon>
        <taxon>Chironomidae</taxon>
        <taxon>Clunio</taxon>
    </lineage>
</organism>
<evidence type="ECO:0000313" key="6">
    <source>
        <dbReference type="Proteomes" id="UP000183832"/>
    </source>
</evidence>
<feature type="domain" description="Apoptosis-antagonizing transcription factor C-terminal" evidence="3">
    <location>
        <begin position="378"/>
        <end position="460"/>
    </location>
</feature>
<feature type="region of interest" description="Disordered" evidence="2">
    <location>
        <begin position="1"/>
        <end position="138"/>
    </location>
</feature>
<feature type="domain" description="AATF leucine zipper-containing" evidence="4">
    <location>
        <begin position="171"/>
        <end position="306"/>
    </location>
</feature>
<dbReference type="Pfam" id="PF08164">
    <property type="entry name" value="TRAUB"/>
    <property type="match status" value="1"/>
</dbReference>
<feature type="compositionally biased region" description="Polar residues" evidence="2">
    <location>
        <begin position="42"/>
        <end position="60"/>
    </location>
</feature>
<dbReference type="Proteomes" id="UP000183832">
    <property type="component" value="Unassembled WGS sequence"/>
</dbReference>
<name>A0A1J1HI90_9DIPT</name>
<dbReference type="EMBL" id="CVRI01000004">
    <property type="protein sequence ID" value="CRK87619.1"/>
    <property type="molecule type" value="Genomic_DNA"/>
</dbReference>
<evidence type="ECO:0000259" key="3">
    <source>
        <dbReference type="Pfam" id="PF08164"/>
    </source>
</evidence>
<dbReference type="GO" id="GO:0005730">
    <property type="term" value="C:nucleolus"/>
    <property type="evidence" value="ECO:0007669"/>
    <property type="project" value="TreeGrafter"/>
</dbReference>
<evidence type="ECO:0000256" key="1">
    <source>
        <dbReference type="ARBA" id="ARBA00008966"/>
    </source>
</evidence>
<evidence type="ECO:0000313" key="5">
    <source>
        <dbReference type="EMBL" id="CRK87619.1"/>
    </source>
</evidence>
<protein>
    <submittedName>
        <fullName evidence="5">CLUMA_CG001415, isoform A</fullName>
    </submittedName>
</protein>
<evidence type="ECO:0000259" key="4">
    <source>
        <dbReference type="Pfam" id="PF13339"/>
    </source>
</evidence>
<accession>A0A1J1HI90</accession>
<dbReference type="Pfam" id="PF13339">
    <property type="entry name" value="AATF-Che1"/>
    <property type="match status" value="1"/>
</dbReference>
<comment type="similarity">
    <text evidence="1">Belongs to the AATF family.</text>
</comment>
<gene>
    <name evidence="5" type="primary">putative Protein AATF</name>
    <name evidence="5" type="ORF">CLUMA_CG001415</name>
</gene>
<sequence length="470" mass="54424">MSSTKSRKSISDQINDVLKPKELVEETDENEAKIEEFREFSDSTNKNVHLSSIRKQSAKNLSELDSKYKGKIVSRKEWEDESVDSDELKDSEDESEKNDECATDSEDESNNSDVDDENESADDDMDESDGNEDDYEDDFDMLGLSEYGANSSERTSNGKTDILKSVSLDDEIKKGVCVQNQLKIWEKLLEVRIKSQKMLITANRLPNFTDHLELSTVEDSPFAEKVDETCSSIHSLLDNLLELQRTLVTSFPESKDILKTKKRKKDEDNQNVLKRTKLADYSEEIGDDYEAYKEFRNKTLDKWHERTKTVKDLKNPFANINIVSKIENALLGKNEMIRKTQLYRGDFEVFGGLETLQQSEDNNDEVHLPEIFDDSEFYHQLLRELIEYKSNIDENQSEITRKFVELQKVRNKMKKKVDTRASKGRKIRYIVHNKLVNFMPPKDESEMTDEARTELFNSLFGINNSTAEIL</sequence>
<evidence type="ECO:0000256" key="2">
    <source>
        <dbReference type="SAM" id="MobiDB-lite"/>
    </source>
</evidence>
<feature type="compositionally biased region" description="Acidic residues" evidence="2">
    <location>
        <begin position="79"/>
        <end position="138"/>
    </location>
</feature>
<dbReference type="AlphaFoldDB" id="A0A1J1HI90"/>
<feature type="compositionally biased region" description="Basic and acidic residues" evidence="2">
    <location>
        <begin position="62"/>
        <end position="78"/>
    </location>
</feature>
<dbReference type="GO" id="GO:0006357">
    <property type="term" value="P:regulation of transcription by RNA polymerase II"/>
    <property type="evidence" value="ECO:0007669"/>
    <property type="project" value="TreeGrafter"/>
</dbReference>
<dbReference type="InterPro" id="IPR025160">
    <property type="entry name" value="AATF"/>
</dbReference>
<dbReference type="STRING" id="568069.A0A1J1HI90"/>
<dbReference type="PANTHER" id="PTHR15565">
    <property type="entry name" value="AATF PROTEIN APOPTOSIS ANTAGONIZING TRANSCRIPTION FACTOR"/>
    <property type="match status" value="1"/>
</dbReference>
<keyword evidence="6" id="KW-1185">Reference proteome</keyword>
<dbReference type="PANTHER" id="PTHR15565:SF0">
    <property type="entry name" value="PROTEIN AATF"/>
    <property type="match status" value="1"/>
</dbReference>
<feature type="compositionally biased region" description="Basic and acidic residues" evidence="2">
    <location>
        <begin position="18"/>
        <end position="41"/>
    </location>
</feature>
<dbReference type="InterPro" id="IPR012617">
    <property type="entry name" value="AATF_C"/>
</dbReference>